<evidence type="ECO:0000256" key="1">
    <source>
        <dbReference type="ARBA" id="ARBA00004370"/>
    </source>
</evidence>
<comment type="subcellular location">
    <subcellularLocation>
        <location evidence="1">Membrane</location>
    </subcellularLocation>
</comment>
<dbReference type="InterPro" id="IPR036869">
    <property type="entry name" value="J_dom_sf"/>
</dbReference>
<evidence type="ECO:0000256" key="4">
    <source>
        <dbReference type="SAM" id="Coils"/>
    </source>
</evidence>
<dbReference type="SUPFAM" id="SSF46565">
    <property type="entry name" value="Chaperone J-domain"/>
    <property type="match status" value="1"/>
</dbReference>
<gene>
    <name evidence="6" type="ORF">JRO89_XS13G0056500</name>
</gene>
<dbReference type="SMART" id="SM00271">
    <property type="entry name" value="DnaJ"/>
    <property type="match status" value="1"/>
</dbReference>
<dbReference type="Pfam" id="PF11875">
    <property type="entry name" value="DnaJ-like_C11_C"/>
    <property type="match status" value="1"/>
</dbReference>
<protein>
    <recommendedName>
        <fullName evidence="5">J domain-containing protein</fullName>
    </recommendedName>
</protein>
<evidence type="ECO:0000256" key="2">
    <source>
        <dbReference type="ARBA" id="ARBA00023136"/>
    </source>
</evidence>
<dbReference type="Gene3D" id="1.10.287.110">
    <property type="entry name" value="DnaJ domain"/>
    <property type="match status" value="1"/>
</dbReference>
<name>A0ABQ8H6R8_9ROSI</name>
<dbReference type="PRINTS" id="PR00625">
    <property type="entry name" value="JDOMAIN"/>
</dbReference>
<accession>A0ABQ8H6R8</accession>
<dbReference type="PANTHER" id="PTHR44914:SF1">
    <property type="entry name" value="CHAPERONE PROTEIN DNAJ 13"/>
    <property type="match status" value="1"/>
</dbReference>
<dbReference type="Proteomes" id="UP000827721">
    <property type="component" value="Unassembled WGS sequence"/>
</dbReference>
<evidence type="ECO:0000256" key="3">
    <source>
        <dbReference type="ARBA" id="ARBA00023186"/>
    </source>
</evidence>
<evidence type="ECO:0000259" key="5">
    <source>
        <dbReference type="PROSITE" id="PS50076"/>
    </source>
</evidence>
<feature type="coiled-coil region" evidence="4">
    <location>
        <begin position="90"/>
        <end position="117"/>
    </location>
</feature>
<keyword evidence="2" id="KW-0472">Membrane</keyword>
<dbReference type="InterPro" id="IPR042162">
    <property type="entry name" value="AtJ13"/>
</dbReference>
<dbReference type="InterPro" id="IPR024586">
    <property type="entry name" value="DnaJ-like_C11_C"/>
</dbReference>
<sequence>MKESDTGPPNRELYALLHISPEASDEEIRKAYRQWAQVYHPDKYQAPHMKEIATENFQRICEAYEILSDENKRQIYDIYGMEGLTSGLELGPKLNKVEELKEELERLRKRKEQEKTLAHFRPSGTILATLSLPQLLEGDGIMGGMAMSSEVHSQLSKNNTLAFGGNLEVNENSGGGAASVVLSHQMSSDSSIEFVASAGLRALIGVQTTRHLSSHSTATMAVAMSLRDGSINLSNIWTRQLSETASGNIRLVLGLESSIAVGWQKKDERISAAGDLNIGTSSFEASAHYTRRFSKKSHGRIAGRFGSTALEIEVGGGRKVSEFSTIRMLYKIGIQGIFWKFELHRGGQKLIIPYVGWFMVDSESIRRLLAEQSIAMPNMSDIVVNIVVGVLGDAALCHLISTDDTDYNTNFAFQAFQFLACNWSIHSPNLSLLCTQESFALWALVHEVVASIHRCNKFVLKPYFLKREKQKALENMEKTSAQVREAKAAAEKAQQLLQNVANRKRNRQMETSGLVITKAIYGASKVLTKGDESCSQVVDVTLPLNFLVNGSGQLKLHEGVKKSGIMGFCDPCPGEPKQLYVEYTYGGDSYRVTVDDYQELLIPQEAHRI</sequence>
<dbReference type="CDD" id="cd06257">
    <property type="entry name" value="DnaJ"/>
    <property type="match status" value="1"/>
</dbReference>
<dbReference type="EMBL" id="JAFEMO010000013">
    <property type="protein sequence ID" value="KAH7549615.1"/>
    <property type="molecule type" value="Genomic_DNA"/>
</dbReference>
<feature type="domain" description="J" evidence="5">
    <location>
        <begin position="12"/>
        <end position="80"/>
    </location>
</feature>
<dbReference type="PROSITE" id="PS00636">
    <property type="entry name" value="DNAJ_1"/>
    <property type="match status" value="1"/>
</dbReference>
<dbReference type="PROSITE" id="PS50076">
    <property type="entry name" value="DNAJ_2"/>
    <property type="match status" value="1"/>
</dbReference>
<dbReference type="InterPro" id="IPR055225">
    <property type="entry name" value="DNAJC11-like_beta-barrel"/>
</dbReference>
<evidence type="ECO:0000313" key="7">
    <source>
        <dbReference type="Proteomes" id="UP000827721"/>
    </source>
</evidence>
<proteinExistence type="predicted"/>
<dbReference type="Pfam" id="PF22774">
    <property type="entry name" value="DNAJC11_beta-barrel"/>
    <property type="match status" value="1"/>
</dbReference>
<comment type="caution">
    <text evidence="6">The sequence shown here is derived from an EMBL/GenBank/DDBJ whole genome shotgun (WGS) entry which is preliminary data.</text>
</comment>
<dbReference type="InterPro" id="IPR001623">
    <property type="entry name" value="DnaJ_domain"/>
</dbReference>
<dbReference type="Pfam" id="PF00226">
    <property type="entry name" value="DnaJ"/>
    <property type="match status" value="1"/>
</dbReference>
<keyword evidence="3" id="KW-0143">Chaperone</keyword>
<organism evidence="6 7">
    <name type="scientific">Xanthoceras sorbifolium</name>
    <dbReference type="NCBI Taxonomy" id="99658"/>
    <lineage>
        <taxon>Eukaryota</taxon>
        <taxon>Viridiplantae</taxon>
        <taxon>Streptophyta</taxon>
        <taxon>Embryophyta</taxon>
        <taxon>Tracheophyta</taxon>
        <taxon>Spermatophyta</taxon>
        <taxon>Magnoliopsida</taxon>
        <taxon>eudicotyledons</taxon>
        <taxon>Gunneridae</taxon>
        <taxon>Pentapetalae</taxon>
        <taxon>rosids</taxon>
        <taxon>malvids</taxon>
        <taxon>Sapindales</taxon>
        <taxon>Sapindaceae</taxon>
        <taxon>Xanthoceroideae</taxon>
        <taxon>Xanthoceras</taxon>
    </lineage>
</organism>
<reference evidence="6 7" key="1">
    <citation type="submission" date="2021-02" db="EMBL/GenBank/DDBJ databases">
        <title>Plant Genome Project.</title>
        <authorList>
            <person name="Zhang R.-G."/>
        </authorList>
    </citation>
    <scope>NUCLEOTIDE SEQUENCE [LARGE SCALE GENOMIC DNA]</scope>
    <source>
        <tissue evidence="6">Leaves</tissue>
    </source>
</reference>
<evidence type="ECO:0000313" key="6">
    <source>
        <dbReference type="EMBL" id="KAH7549615.1"/>
    </source>
</evidence>
<keyword evidence="4" id="KW-0175">Coiled coil</keyword>
<dbReference type="PANTHER" id="PTHR44914">
    <property type="entry name" value="CHAPERONE PROTEIN DNAJ 13"/>
    <property type="match status" value="1"/>
</dbReference>
<keyword evidence="7" id="KW-1185">Reference proteome</keyword>
<feature type="coiled-coil region" evidence="4">
    <location>
        <begin position="466"/>
        <end position="510"/>
    </location>
</feature>
<dbReference type="InterPro" id="IPR018253">
    <property type="entry name" value="DnaJ_domain_CS"/>
</dbReference>